<feature type="domain" description="SIS" evidence="9">
    <location>
        <begin position="35"/>
        <end position="178"/>
    </location>
</feature>
<accession>A0A348HGW1</accession>
<dbReference type="GO" id="GO:0046872">
    <property type="term" value="F:metal ion binding"/>
    <property type="evidence" value="ECO:0007669"/>
    <property type="project" value="UniProtKB-KW"/>
</dbReference>
<dbReference type="SUPFAM" id="SSF53697">
    <property type="entry name" value="SIS domain"/>
    <property type="match status" value="1"/>
</dbReference>
<dbReference type="PANTHER" id="PTHR42745">
    <property type="match status" value="1"/>
</dbReference>
<feature type="site" description="Catalytically relevant" evidence="6">
    <location>
        <position position="105"/>
    </location>
</feature>
<evidence type="ECO:0000256" key="5">
    <source>
        <dbReference type="PIRSR" id="PIRSR004692-2"/>
    </source>
</evidence>
<keyword evidence="5" id="KW-0479">Metal-binding</keyword>
<dbReference type="Proteomes" id="UP000267342">
    <property type="component" value="Chromosome"/>
</dbReference>
<keyword evidence="11" id="KW-1185">Reference proteome</keyword>
<dbReference type="NCBIfam" id="TIGR00393">
    <property type="entry name" value="kpsF"/>
    <property type="match status" value="1"/>
</dbReference>
<dbReference type="KEGG" id="zpl:ZBT109_2126"/>
<feature type="site" description="Catalytically relevant" evidence="6">
    <location>
        <position position="53"/>
    </location>
</feature>
<evidence type="ECO:0000313" key="11">
    <source>
        <dbReference type="Proteomes" id="UP000267342"/>
    </source>
</evidence>
<dbReference type="GO" id="GO:1901135">
    <property type="term" value="P:carbohydrate derivative metabolic process"/>
    <property type="evidence" value="ECO:0007669"/>
    <property type="project" value="InterPro"/>
</dbReference>
<keyword evidence="5" id="KW-0862">Zinc</keyword>
<evidence type="ECO:0000256" key="3">
    <source>
        <dbReference type="ARBA" id="ARBA00023122"/>
    </source>
</evidence>
<evidence type="ECO:0000256" key="7">
    <source>
        <dbReference type="PROSITE-ProRule" id="PRU00703"/>
    </source>
</evidence>
<dbReference type="PIRSF" id="PIRSF004692">
    <property type="entry name" value="KdsD_KpsF"/>
    <property type="match status" value="1"/>
</dbReference>
<feature type="site" description="Catalytically relevant" evidence="6">
    <location>
        <position position="146"/>
    </location>
</feature>
<dbReference type="Gene3D" id="3.40.50.10490">
    <property type="entry name" value="Glucose-6-phosphate isomerase like protein, domain 1"/>
    <property type="match status" value="1"/>
</dbReference>
<evidence type="ECO:0000256" key="1">
    <source>
        <dbReference type="ARBA" id="ARBA00008165"/>
    </source>
</evidence>
<dbReference type="GO" id="GO:0019146">
    <property type="term" value="F:arabinose-5-phosphate isomerase activity"/>
    <property type="evidence" value="ECO:0007669"/>
    <property type="project" value="UniProtKB-EC"/>
</dbReference>
<evidence type="ECO:0000313" key="10">
    <source>
        <dbReference type="EMBL" id="BBG30863.1"/>
    </source>
</evidence>
<dbReference type="InterPro" id="IPR050986">
    <property type="entry name" value="GutQ/KpsF_isomerases"/>
</dbReference>
<dbReference type="InterPro" id="IPR035474">
    <property type="entry name" value="SIS_Kpsf"/>
</dbReference>
<dbReference type="AlphaFoldDB" id="A0A348HGW1"/>
<gene>
    <name evidence="10" type="ORF">ZBT109_2126</name>
</gene>
<feature type="binding site" evidence="5">
    <location>
        <position position="76"/>
    </location>
    <ligand>
        <name>Zn(2+)</name>
        <dbReference type="ChEBI" id="CHEBI:29105"/>
    </ligand>
</feature>
<dbReference type="Pfam" id="PF01380">
    <property type="entry name" value="SIS"/>
    <property type="match status" value="1"/>
</dbReference>
<dbReference type="FunFam" id="3.40.50.10490:FF:000011">
    <property type="entry name" value="Arabinose 5-phosphate isomerase"/>
    <property type="match status" value="1"/>
</dbReference>
<organism evidence="10 11">
    <name type="scientific">Zymobacter palmae</name>
    <dbReference type="NCBI Taxonomy" id="33074"/>
    <lineage>
        <taxon>Bacteria</taxon>
        <taxon>Pseudomonadati</taxon>
        <taxon>Pseudomonadota</taxon>
        <taxon>Gammaproteobacteria</taxon>
        <taxon>Oceanospirillales</taxon>
        <taxon>Halomonadaceae</taxon>
        <taxon>Zymobacter group</taxon>
        <taxon>Zymobacter</taxon>
    </lineage>
</organism>
<keyword evidence="3 7" id="KW-0129">CBS domain</keyword>
<keyword evidence="4 10" id="KW-0413">Isomerase</keyword>
<dbReference type="EMBL" id="AP018933">
    <property type="protein sequence ID" value="BBG30863.1"/>
    <property type="molecule type" value="Genomic_DNA"/>
</dbReference>
<comment type="similarity">
    <text evidence="1 4">Belongs to the SIS family. GutQ/KpsF subfamily.</text>
</comment>
<evidence type="ECO:0000256" key="4">
    <source>
        <dbReference type="PIRNR" id="PIRNR004692"/>
    </source>
</evidence>
<dbReference type="GO" id="GO:0005975">
    <property type="term" value="P:carbohydrate metabolic process"/>
    <property type="evidence" value="ECO:0007669"/>
    <property type="project" value="InterPro"/>
</dbReference>
<dbReference type="GO" id="GO:0097367">
    <property type="term" value="F:carbohydrate derivative binding"/>
    <property type="evidence" value="ECO:0007669"/>
    <property type="project" value="InterPro"/>
</dbReference>
<evidence type="ECO:0000259" key="8">
    <source>
        <dbReference type="PROSITE" id="PS51371"/>
    </source>
</evidence>
<dbReference type="Pfam" id="PF00571">
    <property type="entry name" value="CBS"/>
    <property type="match status" value="2"/>
</dbReference>
<proteinExistence type="inferred from homology"/>
<name>A0A348HGW1_9GAMM</name>
<feature type="domain" description="CBS" evidence="8">
    <location>
        <begin position="271"/>
        <end position="323"/>
    </location>
</feature>
<dbReference type="CDD" id="cd05014">
    <property type="entry name" value="SIS_Kpsf"/>
    <property type="match status" value="1"/>
</dbReference>
<keyword evidence="2" id="KW-0677">Repeat</keyword>
<evidence type="ECO:0000259" key="9">
    <source>
        <dbReference type="PROSITE" id="PS51464"/>
    </source>
</evidence>
<feature type="domain" description="CBS" evidence="8">
    <location>
        <begin position="204"/>
        <end position="262"/>
    </location>
</feature>
<dbReference type="InterPro" id="IPR004800">
    <property type="entry name" value="KdsD/KpsF-type"/>
</dbReference>
<evidence type="ECO:0000256" key="6">
    <source>
        <dbReference type="PIRSR" id="PIRSR004692-3"/>
    </source>
</evidence>
<protein>
    <recommendedName>
        <fullName evidence="4">Arabinose 5-phosphate isomerase</fullName>
        <shortName evidence="4">API</shortName>
        <ecNumber evidence="4">5.3.1.13</ecNumber>
    </recommendedName>
</protein>
<dbReference type="EC" id="5.3.1.13" evidence="4"/>
<dbReference type="PANTHER" id="PTHR42745:SF1">
    <property type="entry name" value="ARABINOSE 5-PHOSPHATE ISOMERASE KDSD"/>
    <property type="match status" value="1"/>
</dbReference>
<feature type="site" description="Catalytically relevant" evidence="6">
    <location>
        <position position="187"/>
    </location>
</feature>
<sequence>MTTADFRASARRTLTLEQEAIAALVPRLNEDFDKACTLILASRGRVVVSGIGKSGHIGRKLAATLASTGTPAFFLHPAEASHGDLGMMTSEDVLVALSNSGETQEITALLPLFKRKGVPIIAMTGRRDSTLSRHADAFLDVGVEKEACPLNLAPTSSTTATLALGDALAIALLEARGFSANDFALSHPGGSLGKQLLLTVGDVMHTDDAIPRVPLATPLRDTLFEITRKGLGFACIVDQNQQLCGIYTDGDLRRTLDKATDFATLITDDVMTRTPLTVSADMLAAEALRLMETRRITALPVVDDTQHLVGALKLQDLLTSGIV</sequence>
<dbReference type="SMART" id="SM00116">
    <property type="entry name" value="CBS"/>
    <property type="match status" value="2"/>
</dbReference>
<comment type="catalytic activity">
    <reaction evidence="4">
        <text>D-arabinose 5-phosphate = D-ribulose 5-phosphate</text>
        <dbReference type="Rhea" id="RHEA:23104"/>
        <dbReference type="ChEBI" id="CHEBI:57693"/>
        <dbReference type="ChEBI" id="CHEBI:58121"/>
        <dbReference type="EC" id="5.3.1.13"/>
    </reaction>
</comment>
<dbReference type="CDD" id="cd04604">
    <property type="entry name" value="CBS_pair_SIS_assoc"/>
    <property type="match status" value="1"/>
</dbReference>
<dbReference type="Gene3D" id="3.10.580.10">
    <property type="entry name" value="CBS-domain"/>
    <property type="match status" value="1"/>
</dbReference>
<dbReference type="InterPro" id="IPR046342">
    <property type="entry name" value="CBS_dom_sf"/>
</dbReference>
<dbReference type="PROSITE" id="PS51464">
    <property type="entry name" value="SIS"/>
    <property type="match status" value="1"/>
</dbReference>
<dbReference type="OrthoDB" id="9762536at2"/>
<dbReference type="InterPro" id="IPR046348">
    <property type="entry name" value="SIS_dom_sf"/>
</dbReference>
<dbReference type="RefSeq" id="WP_027705902.1">
    <property type="nucleotide sequence ID" value="NZ_AP018933.1"/>
</dbReference>
<reference evidence="10 11" key="1">
    <citation type="submission" date="2018-09" db="EMBL/GenBank/DDBJ databases">
        <title>Zymobacter palmae IAM14233 (=T109) whole genome analysis.</title>
        <authorList>
            <person name="Yanase H."/>
        </authorList>
    </citation>
    <scope>NUCLEOTIDE SEQUENCE [LARGE SCALE GENOMIC DNA]</scope>
    <source>
        <strain evidence="10 11">IAM14233</strain>
    </source>
</reference>
<dbReference type="STRING" id="1123510.GCA_000620025_00768"/>
<dbReference type="PROSITE" id="PS51371">
    <property type="entry name" value="CBS"/>
    <property type="match status" value="2"/>
</dbReference>
<dbReference type="InterPro" id="IPR001347">
    <property type="entry name" value="SIS_dom"/>
</dbReference>
<dbReference type="InterPro" id="IPR000644">
    <property type="entry name" value="CBS_dom"/>
</dbReference>
<evidence type="ECO:0000256" key="2">
    <source>
        <dbReference type="ARBA" id="ARBA00022737"/>
    </source>
</evidence>